<dbReference type="PATRIC" id="fig|482957.22.peg.1914"/>
<evidence type="ECO:0000313" key="2">
    <source>
        <dbReference type="Proteomes" id="UP000002705"/>
    </source>
</evidence>
<dbReference type="HOGENOM" id="CLU_1727896_0_0_4"/>
<evidence type="ECO:0000313" key="1">
    <source>
        <dbReference type="EMBL" id="ABB08575.1"/>
    </source>
</evidence>
<accession>Q39G41</accession>
<dbReference type="EMBL" id="CP000151">
    <property type="protein sequence ID" value="ABB08575.1"/>
    <property type="molecule type" value="Genomic_DNA"/>
</dbReference>
<name>Q39G41_BURL3</name>
<organism evidence="1 2">
    <name type="scientific">Burkholderia lata (strain ATCC 17760 / DSM 23089 / LMG 22485 / NCIMB 9086 / R18194 / 383)</name>
    <dbReference type="NCBI Taxonomy" id="482957"/>
    <lineage>
        <taxon>Bacteria</taxon>
        <taxon>Pseudomonadati</taxon>
        <taxon>Pseudomonadota</taxon>
        <taxon>Betaproteobacteria</taxon>
        <taxon>Burkholderiales</taxon>
        <taxon>Burkholderiaceae</taxon>
        <taxon>Burkholderia</taxon>
        <taxon>Burkholderia cepacia complex</taxon>
    </lineage>
</organism>
<dbReference type="RefSeq" id="WP_011352133.1">
    <property type="nucleotide sequence ID" value="NZ_CABVQP010000002.1"/>
</dbReference>
<dbReference type="KEGG" id="bur:Bcep18194_A4981"/>
<reference evidence="1" key="1">
    <citation type="submission" date="2009-01" db="EMBL/GenBank/DDBJ databases">
        <title>Complete sequence of chromosome 1 of Burkholderia sp. 383.</title>
        <authorList>
            <consortium name="US DOE Joint Genome Institute"/>
            <person name="Copeland A."/>
            <person name="Lucas S."/>
            <person name="Lapidus A."/>
            <person name="Barry K."/>
            <person name="Detter J.C."/>
            <person name="Glavina T."/>
            <person name="Hammon N."/>
            <person name="Israni S."/>
            <person name="Pitluck S."/>
            <person name="Chain P."/>
            <person name="Malfatti S."/>
            <person name="Shin M."/>
            <person name="Vergez L."/>
            <person name="Schmutz J."/>
            <person name="Larimer F."/>
            <person name="Land M."/>
            <person name="Kyrpides N."/>
            <person name="Lykidis A."/>
            <person name="Richardson P."/>
        </authorList>
    </citation>
    <scope>NUCLEOTIDE SEQUENCE</scope>
    <source>
        <strain evidence="1">383</strain>
    </source>
</reference>
<keyword evidence="2" id="KW-1185">Reference proteome</keyword>
<protein>
    <submittedName>
        <fullName evidence="1">Uncharacterized protein</fullName>
    </submittedName>
</protein>
<gene>
    <name evidence="1" type="ordered locus">Bcep18194_A4981</name>
</gene>
<dbReference type="AlphaFoldDB" id="Q39G41"/>
<proteinExistence type="predicted"/>
<dbReference type="Proteomes" id="UP000002705">
    <property type="component" value="Chromosome 1"/>
</dbReference>
<sequence>MFLIQDGNRLPLQSAMAGAAVWAVMEQWTPGDLLVLRVSEKRARGIPCVIWTDLTSGAASLKQFLDGSNVLRGAAVVSTRRARQVDDWYLDPLSEIRVGATELSDDDRTLLTVTQFTTVTGRKFSVPSGFATRYARGRRVWQAHRSRSDSA</sequence>